<dbReference type="STRING" id="335543.Sfum_1673"/>
<name>A0LIV8_SYNFM</name>
<dbReference type="HOGENOM" id="CLU_1115321_0_0_7"/>
<proteinExistence type="predicted"/>
<dbReference type="SMART" id="SM00065">
    <property type="entry name" value="GAF"/>
    <property type="match status" value="1"/>
</dbReference>
<dbReference type="SUPFAM" id="SSF55781">
    <property type="entry name" value="GAF domain-like"/>
    <property type="match status" value="1"/>
</dbReference>
<reference evidence="3 4" key="1">
    <citation type="submission" date="2006-10" db="EMBL/GenBank/DDBJ databases">
        <title>Complete sequence of Syntrophobacter fumaroxidans MPOB.</title>
        <authorList>
            <consortium name="US DOE Joint Genome Institute"/>
            <person name="Copeland A."/>
            <person name="Lucas S."/>
            <person name="Lapidus A."/>
            <person name="Barry K."/>
            <person name="Detter J.C."/>
            <person name="Glavina del Rio T."/>
            <person name="Hammon N."/>
            <person name="Israni S."/>
            <person name="Pitluck S."/>
            <person name="Goltsman E.G."/>
            <person name="Martinez M."/>
            <person name="Schmutz J."/>
            <person name="Larimer F."/>
            <person name="Land M."/>
            <person name="Hauser L."/>
            <person name="Kyrpides N."/>
            <person name="Kim E."/>
            <person name="Boone D.R."/>
            <person name="Brockman F."/>
            <person name="Culley D."/>
            <person name="Ferry J."/>
            <person name="Gunsalus R."/>
            <person name="McInerney M.J."/>
            <person name="Morrison M."/>
            <person name="Plugge C."/>
            <person name="Rohlin L."/>
            <person name="Scholten J."/>
            <person name="Sieber J."/>
            <person name="Stams A.J.M."/>
            <person name="Worm P."/>
            <person name="Henstra A.M."/>
            <person name="Richardson P."/>
        </authorList>
    </citation>
    <scope>NUCLEOTIDE SEQUENCE [LARGE SCALE GENOMIC DNA]</scope>
    <source>
        <strain evidence="4">DSM 10017 / MPOB</strain>
    </source>
</reference>
<dbReference type="eggNOG" id="COG2203">
    <property type="taxonomic scope" value="Bacteria"/>
</dbReference>
<dbReference type="InterPro" id="IPR029016">
    <property type="entry name" value="GAF-like_dom_sf"/>
</dbReference>
<accession>A0LIV8</accession>
<dbReference type="Pfam" id="PF13185">
    <property type="entry name" value="GAF_2"/>
    <property type="match status" value="1"/>
</dbReference>
<sequence length="249" mass="27797">MAVEPRSHSPGRGPSRGVSIFGRHARDSGTQPETPGYLSYRSRGIPIMTISNTIISIMTADLKPKDLKKQMALIHELGNFLSASLSLREMLEGAIWKVLAHFDLDAGRIYLMHESGLYLALAAAIGTDPRGMEKINRNEGFTGKAVRNRAFIAQHVSELEEEDRMSLLIRKGFKVVICIPLIVMDNITGVMNLTANRDIELDQEEIDLLITVANHIAIAAHHAKLQKEIENREKTIDFLRTQLQNIPKP</sequence>
<evidence type="ECO:0000313" key="3">
    <source>
        <dbReference type="EMBL" id="ABK17360.1"/>
    </source>
</evidence>
<dbReference type="Proteomes" id="UP000001784">
    <property type="component" value="Chromosome"/>
</dbReference>
<dbReference type="InterPro" id="IPR003018">
    <property type="entry name" value="GAF"/>
</dbReference>
<gene>
    <name evidence="3" type="ordered locus">Sfum_1673</name>
</gene>
<evidence type="ECO:0000256" key="1">
    <source>
        <dbReference type="SAM" id="MobiDB-lite"/>
    </source>
</evidence>
<dbReference type="AlphaFoldDB" id="A0LIV8"/>
<organism evidence="3 4">
    <name type="scientific">Syntrophobacter fumaroxidans (strain DSM 10017 / MPOB)</name>
    <dbReference type="NCBI Taxonomy" id="335543"/>
    <lineage>
        <taxon>Bacteria</taxon>
        <taxon>Pseudomonadati</taxon>
        <taxon>Thermodesulfobacteriota</taxon>
        <taxon>Syntrophobacteria</taxon>
        <taxon>Syntrophobacterales</taxon>
        <taxon>Syntrophobacteraceae</taxon>
        <taxon>Syntrophobacter</taxon>
    </lineage>
</organism>
<feature type="region of interest" description="Disordered" evidence="1">
    <location>
        <begin position="1"/>
        <end position="38"/>
    </location>
</feature>
<dbReference type="EMBL" id="CP000478">
    <property type="protein sequence ID" value="ABK17360.1"/>
    <property type="molecule type" value="Genomic_DNA"/>
</dbReference>
<dbReference type="InParanoid" id="A0LIV8"/>
<keyword evidence="4" id="KW-1185">Reference proteome</keyword>
<feature type="domain" description="GAF" evidence="2">
    <location>
        <begin position="86"/>
        <end position="230"/>
    </location>
</feature>
<dbReference type="Gene3D" id="3.30.450.40">
    <property type="match status" value="1"/>
</dbReference>
<evidence type="ECO:0000313" key="4">
    <source>
        <dbReference type="Proteomes" id="UP000001784"/>
    </source>
</evidence>
<protein>
    <submittedName>
        <fullName evidence="3">Putative GAF sensor protein</fullName>
    </submittedName>
</protein>
<evidence type="ECO:0000259" key="2">
    <source>
        <dbReference type="SMART" id="SM00065"/>
    </source>
</evidence>
<dbReference type="KEGG" id="sfu:Sfum_1673"/>